<feature type="transmembrane region" description="Helical" evidence="9">
    <location>
        <begin position="4792"/>
        <end position="4812"/>
    </location>
</feature>
<sequence>METVEVSRPLRVYWKANAVDEPPANAALVFGPFVLRSMVLKNKTVSISLRSLVRVAVEKSLMVETHAHLEFGSIDLKLSEWSGWVMMHRRSGECEWNVASAVHSSNSSWAKQREVVLAPQDNKVPAVTLFANVTFVEVTTGSLVVVSTEHTVQVVVDPRLLLQDALHDAVVFEAEYQTPISLPADPVGVVSMLEERNSSAWIVNGKLRSAHRNGISNLTVDGHNLTHRGPSLRKTWVISRQDLTDGKSVLITPADAFSGVVGLSFGYIFTEPITMMKVEVEMRILLYWMPAPKEVDPVSMELTTDESRNATISGEVLDALIATVFVDPAYRRDALLFTSSTPLNFTVHLDKSDGYQLVPANPYFSGFATLTLRAVLQDANIPVGDTSASRRHFDALPNVTVVVTVELFIAPVATAPVVNATAVRSTAPLGTAIVLSIGAISLRDVDGSEELSVELATEMDLDAVAVFFNGQLLQPLPAPETESSTSAGEMILEKTALSRVVYALPIPTSTDGIMDADVMLIAADNLFTGRFSVSLTATSRELYFTNTSNASSASSLFSAEVGWMAEPTVYYTKPLAFWFRGQKDTPVSIALSNIRGRLQAETPSSDTNKLVYGPCRLAWDTDRVQAVFVDEERMSMPVSVGGLLFAENPKFKFNTSENLSVLSGQGYYGEVTISLSVDVYSSTLNQVYMLTGRLRISVVPTASSRILTMTPNGSAPIHVGYNRKLDVVVSEVIAQSGLYHPDGEVMLLRAGVDNADAVLNVPDLPFWRYEAPAVSKGLWTPNAIFVFDEGAASMNICDIDEPSELVVVETVLLTQWNHAQAPRFNVVNASSRVYEDELGVLTISELSVAELDATAPDVDVSLEVLLPQNCNLSVSVNGTAALASGSETLDDTLYAVVPVSVESKVVHIIAKPSHSTHVNAFLRASVYAFSSWNCTSLPVALEFLTVAEKPTLSIMMTNTSTHEDGVFTGTISVVPTKEKLLYRIQAYYPSEFIAQVEDRNWIEVNRSDGGGFSLDEEAGMVNRTSNKSGLTWPTSSEGTTGHFVSLIETGLVDEPTMIPLWLVPVAKMSGNLSVDIVVVALTTDVDWDLFESKCFQDIFSNEGVYKARIAVSPAEICITENDVATFSLSNWTLGDVDGSEEMYLTLRCERGTWRGVSVDGVAVEATAHSTSTNDNAGAASTTVFELLPIGVYGTERSTNLSVELTPPSYFSGPIDCRLVVHAIDRSGGFVAEDTYETPLSVTVVAEATVPLISIATTNLTAVEDGVVVCDSVLASLVDVDGSETLFLVVDLGEYEAYVTSATWRSDAAAVMLSTQEEGVVPSWVYGSPSQRMVAAEAGSVKMYGTVEIELVAGYSGELSFSMWSASVEKVYLTSASFTNAAIAAAPSVSIDVFISPVANSPLLDVTLVQPVSRVGTAIVLSIGSISLRDLDGSEELSVELAAAVELDTVAVFFNGQLVKPKPSAELGPSKNDSGTASPETPNESSPRALYALPVQTFTDGIVDAEVMLVATNGMVSGKFNVSITATSRELYISQASDTSRASTVIAAEVGWVVEPTVYYGKPMDFWFEGLEDTAVSFSSVSVRRKLLTNVGVNEAGELAYGSCRLAWDADQIQAVFVDDEKALTSAPLGGGLTSLTFAEYEKFELNTLENLSVIPGQGYYGEVTISLSVDVYSSTLNQVYMLTGRLRISVVPTASSRILTTTPNGSAPIHVGYNRELDVALHDGVVANTQYKSASEIRSLIVSVAEHADATVRAQEPSLCGYGLPSADSTAWTTNSVFVLDEESESMNNTLSVMPPRDYVGALPVTMQSVTLTSSLIPSELVISETAIDVVDSTTLAWLTVLSTSIVETVLPTQWNHAQAPRFNVVNASSRVYEDELGVLTISELSVAELDATAPDVDVSLEVLLPQNCNLSVSVNGTTALASGSETLDDTLYAVVPVSVESKVMHIIAGPSHSTHVNAFLRASVYAFSSWNWTSIQVALEFLMVAEKPTLSIMMTNSSTNEDGVFTGAISVVPTKADVLFRIQVMYPSSYISQVASTSTSPRWSTGAAGISGSLLSSFSTTLGVGVGDVLTTELSLKPITKISGNISVDVMVVTSTVDVAQDFFISDCYQRVSSSSGVFECIPSSQRKSLAVTSQSIDLVIYPVAEAPRLDVTPAVLSITENGEAFVTLSNWTLTDIDGSERMDLRLRCTPTAWKKVLVDGILSNSSIQDAATTTTFELLSVGVYGGEKSIDLKVQLSPPSYYSGSIDCSFASHAIDRSGGLVSEDTYETQLSVTVVAEATAPLVSITSTNFTAVEDGVAVCDSVTASLVDVDGSEALFLVVNPGEYEQFVTSVTWRSEDTVMPFSAKADGVVPTMVYSSPTQRVVAAGSGRVEMHGSVEIGLATGYSGELRLSIASVSLEKIYLASTVASDVAVAHASSIDITVAISPICHVANVELSPVSAVTKPSVAVPIQVIASTIDTDGSEVLAAEVSVNRSAVLSLYGTNASENWLTDSDLVTLPRLPTQDVFHGDQTFTVVPRAEFVGFFIVNVTVKTTELATGEIKFKTVVATVLVTSVDPVVRVSAVSRGSWNEFIHLPFQRLDIQQEDVTRENLLLYVENRTQVADVYAGFMRLTPVTLGAVDVYVVPYTLRDVVSVRPPQYWYGSVKLFAIVTTVAFDVVSTPNRTAYQGTGDGIVIIDLPVIIHPRPVSPSYSLATSSDVSVSGKPISVTFNAVLPSDAWGSSTGGMATQLVVAPFSFTDSVSVNRTVTVSKAAVRGVRAYGTNSSSSIVGETHIRFIVETNTLYTGMLLTTVVLITTDVLRQTTVANGSNSKAQLIGEADRGMLGFGETIRVFRVEDNQNVTFRLADFGLMSELTDLVSVQAFIMENAVDAVVIGSTQLNGDTDSQWGATVQFRDSRYELYGNKSPACLGDVEPACLLDRVVTITPRRYTAQTFDMTIRVTSRVSANDSFFGSLSTVTTIARCRVTVAPVPNTPLLVLNTTAVTTLEDTAAAFSILEASTPDRDGSEVIEVEMSFDPQYLDTIQVDGVAVTTSTVADTVVLIPRSAAVSSVANRVVSLRPRRNFDGNFTIQLAVASIELSTGERTRVSTNVTVAVVAVADAPVLRIGTSELHVNQNVAAELTITSVGLTDDDNSETLRLVVVDPSRSALKTVEVIGGEPFVKSSAVSTFVLPLVHLPTLTLRLTTIGTWFGSTQLQINAVSRESTNGNEVTTTAFVTFTVYPVADAPTLVVENTQGQLTRPARIGLVSVGIPIECKLNATLLNVYLLPRSSDAIEVKWQSQVLPLTLADVSTSAVYRLPSTSALQQPTLTVSTTKWVSSVSFEIVAVASISASSTTQRTSQVVTVTFGAIQLFATSFSLTEGATGTLSLTLLSAPVSPVTVTLISTLSAKAVIVPTTATLTAADWNIAKTIQIQAVDNFLEDAKAVATITGATTSTDAVYSGYMIPAVTVDVLNDDISSFAVYQGSSKPTAPTLVVAEGQVFTDTFNIVLQAQPTADVSVAYSTSLALLAVSPTSVTFTPSTWNVSKAITVAADDNFAVDGDRTATISSVVSSNDPLYAAKTIATLSVKIVETKDTTPPPKLLDVKFLDTAAGLTITFDRAVYCTVYTSDSFACSVLFDLPSATDSTNYYGVSPTCTWLTGSTSIRFVFGQGVRVVPGSTLTLRGSLLKSTASAELATPATTVTISSPDKPPHPQVLVSGASSLGMCDDLVLDGSSSSGSGGRPMTYTWMLVNTTNVTSASLDAVAALLTSATTTNNATIKLAASVLEADGTYSFILLAKNLFGKTGNSNEVLVKKSGMALPSVSIKGGNLQGAYRANELAITASASYSSCSGPVSTDTDASASTGVDMTCSWLQVSGDLTPTQLKSTMAMTSNPKVSNSADVQIGVARTDLTALIAAGNRSIGVEHDLVLDASSSVDLDDVHNSVSMQYSWTCRDLNGTTQVYDVACLAVTGEALMLDTEAKITVAANTVNPNMAYKFALTVSKDTRSSSTSVFITVKPGSPPKVSIEALGSAKVNANDRVVFKGKAVSKLPISKTEWTLVGASDSTMSSIFAVPRGRLMMLLSEGKLTPGVSYKFQLSATDSSDKFSVLASDWVDEDLPLKYTFKYIKGATYSGDNEIALGASTPDALFLSQLGMGGGDNNTVTLVVYVQDALGATTRVTKEIQVKPMLVAAADQAAYLANKTHAVMAEALTGDPGKVLNTINALADMVNGKEETANATTGNVSTPATTLKSCPTSSYVECAGKGSCVREPSGCLASNVDCIVTCVCASGYYGDNCALDEAAMATKSAALGTLLGAMTKASASVDVTDIGALEQQAASVVTLTKSATILDSKSQKLVLNVVDNILAAPVLTPAATAAVGNTISNLLEVDNSGKKATTPAATTPTAITKSPTPTPTATAKRPTPTPTATTKISTPTPTATTKNPSKSRRLAESSGDSSGDTDVAVGDTDDGSFVGAGSATTDGSIGSASTSNGSINTSDEFAAEKAHVTHVTSTIGKLQTAMLASAVAGEDPITLVTKNLRLVGARDTASQFSKGRTVQLPLNAAQIAANYTPASTTFPTDFATYLKSWTNGSASSSGDEGTDQDDPTVDFLSNVFAKNPYAFDNTSMNSRVMTVKVSSNGHEVAVHGLQTPFRLLMRNLVPITLPVFNTSGDTRTSSSGRDSNSTVTGAQRYTFYCLEGTIDVKYFNCTDIEEPMTVQCNGSSYAGEATCPVRRPSCTYWDSTAGTWSSDGCRAVGTTDDGLYTICECTHLTDFSSQVTQSMSLVTEHFMNVVTHQVTIEDVEENLLLILTMTGFFLLYVIAVFYMKRGSAPPDKLKLRSLFQEPEYLQAKDWRSKLRAVVVGFGRGLKQHHKLLSIVFKYNESFSRAQRLTVVFTLVASHMFVNALLYKLKKGPKSVGSSVVCAVITTVCLLPVGFVLMMMFKKAGRMQTYLIRFQVEDDIGNIVEVETDAYGRTKEYSPAEQLSMDLAALARGVNMSALSLVHDKLKQREGGDKRDRLESRSGQVCRGVFLALYNREADVKPPTHHEGDASDDPLAGVLVQIKSHLREQKLQPHREDTHRHSRLLSAIPFRRSSAEGPSAASVTDKSAGMMPPAAPVQLDMKRIDEAEEEDLEIDATARKALAMGQLCAMLKRQGGEALINSMLKFDPLLVSATTSASIADICERLDVLEEEEEEEDDATDDRDENARPQTSDEDEEAKAVLALQAWLVKCNESCEAQQTNARIVVAKAQAELERTETQLKKLRNAIGNEFDRRMSEAMAHELNGPNVNDVLLKTRQSGRCVSRRPPNVLKAEASAREDRRRIKVTIKKDTKAVLRANQAQLAEKRKAIKKAKRAAATEQRRLKRARKHEQDKVLEGLRGVARLKRRLRLYMEAREERKIAALPLHERQAYLTEKEQLKKIRRTSRLLYNAFLRRQPAQQSKPLLPEWVVYLSYTICAVWSAWCIYFVLMFAFTIGQVEAQLWVTSLLSGLALTYVISDPLKVFFCMGLMPIIATGILANSGFFSALSSEPMSLGATVVAAGAGNMTGYVAKHRADRRERRTQRRLSKANSTKLVPVSTAEEENSVVEDIPQADQVVELRRVDANDSDGETEPKKDAFTDITRISVRDSVFNKSPRDVPKLTVKSGPPVQMLRSSEVVKAEPSIERTAVLSEVASGTLTRKCVCGMTLLETQRTEHETMRCSLRIITCRAGCGRFMQARGRDAHERSHCRLIMCECGKMVLTPSLEAHRTHECIAADADNSLLSPSAVPADGDPVVPCRLPGCAANMRASRREDHEKHDCTFRLMMCNFCGVEVSVREMDTYASSECTLRRQSQLTLCARGKMVRRDSMETHQTTECSRREAASDETVRRASSPPILVVCRLSGCAARMAEALRESHKRDCSFRLVTCPRCSTERPAVNMEEHLTSCAQRRKRKLSLCVCGKLVMKGAAHSCTAVNSAPTHPQPLLVACRLPGCNARMRAALREAHERHECTYRMATCTQCGVGRHAADMETHLAHECALQRAQHSVQRSMSAFAPPSVAVPKLNKKSIRGPPSPNKKTTKPPPISTVIGSEDESKQPIRGVPARAGPTTSALPGTVQSTDEAMTVARMRERVLARRELPAVSRPTRSQSVAVSSTVRAQVKPQLSPPRGRPDGSVFSGQGQSADQEVTETLAISPLRRKMMAQHGSPTARVVPSPREDEVAAVIAGGSLLETSATNTATPAPVSPLTLEEELTAVEAETKPHAPRRSPKSRLT</sequence>
<evidence type="ECO:0000256" key="4">
    <source>
        <dbReference type="ARBA" id="ARBA00022989"/>
    </source>
</evidence>
<evidence type="ECO:0000256" key="6">
    <source>
        <dbReference type="ARBA" id="ARBA00023157"/>
    </source>
</evidence>
<dbReference type="EMBL" id="JAACNO010000469">
    <property type="protein sequence ID" value="KAF4147397.1"/>
    <property type="molecule type" value="Genomic_DNA"/>
</dbReference>
<feature type="region of interest" description="Disordered" evidence="8">
    <location>
        <begin position="5178"/>
        <end position="5205"/>
    </location>
</feature>
<dbReference type="PANTHER" id="PTHR46730:SF1">
    <property type="entry name" value="PLAT DOMAIN-CONTAINING PROTEIN"/>
    <property type="match status" value="1"/>
</dbReference>
<feature type="region of interest" description="Disordered" evidence="8">
    <location>
        <begin position="6105"/>
        <end position="6154"/>
    </location>
</feature>
<feature type="transmembrane region" description="Helical" evidence="9">
    <location>
        <begin position="5492"/>
        <end position="5514"/>
    </location>
</feature>
<keyword evidence="7" id="KW-0175">Coiled coil</keyword>
<organism evidence="11 12">
    <name type="scientific">Phytophthora infestans</name>
    <name type="common">Potato late blight agent</name>
    <name type="synonym">Botrytis infestans</name>
    <dbReference type="NCBI Taxonomy" id="4787"/>
    <lineage>
        <taxon>Eukaryota</taxon>
        <taxon>Sar</taxon>
        <taxon>Stramenopiles</taxon>
        <taxon>Oomycota</taxon>
        <taxon>Peronosporomycetes</taxon>
        <taxon>Peronosporales</taxon>
        <taxon>Peronosporaceae</taxon>
        <taxon>Phytophthora</taxon>
    </lineage>
</organism>
<feature type="compositionally biased region" description="Basic residues" evidence="8">
    <location>
        <begin position="5545"/>
        <end position="5555"/>
    </location>
</feature>
<keyword evidence="6" id="KW-1015">Disulfide bond</keyword>
<feature type="region of interest" description="Disordered" evidence="8">
    <location>
        <begin position="6197"/>
        <end position="6242"/>
    </location>
</feature>
<feature type="transmembrane region" description="Helical" evidence="9">
    <location>
        <begin position="5468"/>
        <end position="5485"/>
    </location>
</feature>
<dbReference type="PROSITE" id="PS50221">
    <property type="entry name" value="GAIN_B"/>
    <property type="match status" value="1"/>
</dbReference>
<dbReference type="Gene3D" id="2.60.220.50">
    <property type="match status" value="1"/>
</dbReference>
<dbReference type="GO" id="GO:0005886">
    <property type="term" value="C:plasma membrane"/>
    <property type="evidence" value="ECO:0007669"/>
    <property type="project" value="TreeGrafter"/>
</dbReference>
<feature type="compositionally biased region" description="Polar residues" evidence="8">
    <location>
        <begin position="1470"/>
        <end position="1485"/>
    </location>
</feature>
<feature type="compositionally biased region" description="Polar residues" evidence="8">
    <location>
        <begin position="6199"/>
        <end position="6208"/>
    </location>
</feature>
<reference evidence="11" key="1">
    <citation type="submission" date="2020-03" db="EMBL/GenBank/DDBJ databases">
        <title>Hybrid Assembly of Korean Phytophthora infestans isolates.</title>
        <authorList>
            <person name="Prokchorchik M."/>
            <person name="Lee Y."/>
            <person name="Seo J."/>
            <person name="Cho J.-H."/>
            <person name="Park Y.-E."/>
            <person name="Jang D.-C."/>
            <person name="Im J.-S."/>
            <person name="Choi J.-G."/>
            <person name="Park H.-J."/>
            <person name="Lee G.-B."/>
            <person name="Lee Y.-G."/>
            <person name="Hong S.-Y."/>
            <person name="Cho K."/>
            <person name="Sohn K.H."/>
        </authorList>
    </citation>
    <scope>NUCLEOTIDE SEQUENCE</scope>
    <source>
        <strain evidence="11">KR_2_A2</strain>
    </source>
</reference>
<feature type="transmembrane region" description="Helical" evidence="9">
    <location>
        <begin position="4877"/>
        <end position="4894"/>
    </location>
</feature>
<name>A0A8S9V5M2_PHYIN</name>
<dbReference type="GO" id="GO:0005261">
    <property type="term" value="F:monoatomic cation channel activity"/>
    <property type="evidence" value="ECO:0007669"/>
    <property type="project" value="TreeGrafter"/>
</dbReference>
<gene>
    <name evidence="11" type="ORF">GN958_ATG03406</name>
</gene>
<accession>A0A8S9V5M2</accession>
<dbReference type="InterPro" id="IPR002859">
    <property type="entry name" value="PKD/REJ-like"/>
</dbReference>
<dbReference type="SMART" id="SM00303">
    <property type="entry name" value="GPS"/>
    <property type="match status" value="1"/>
</dbReference>
<keyword evidence="2 9" id="KW-0812">Transmembrane</keyword>
<feature type="coiled-coil region" evidence="7">
    <location>
        <begin position="5323"/>
        <end position="5357"/>
    </location>
</feature>
<feature type="compositionally biased region" description="Low complexity" evidence="8">
    <location>
        <begin position="4380"/>
        <end position="4427"/>
    </location>
</feature>
<feature type="domain" description="GAIN-B" evidence="10">
    <location>
        <begin position="4607"/>
        <end position="4770"/>
    </location>
</feature>
<dbReference type="InterPro" id="IPR057244">
    <property type="entry name" value="GAIN_B"/>
</dbReference>
<evidence type="ECO:0000256" key="7">
    <source>
        <dbReference type="SAM" id="Coils"/>
    </source>
</evidence>
<dbReference type="Pfam" id="PF01825">
    <property type="entry name" value="GPS"/>
    <property type="match status" value="1"/>
</dbReference>
<keyword evidence="3" id="KW-0677">Repeat</keyword>
<feature type="compositionally biased region" description="Polar residues" evidence="8">
    <location>
        <begin position="6113"/>
        <end position="6126"/>
    </location>
</feature>
<evidence type="ECO:0000313" key="12">
    <source>
        <dbReference type="Proteomes" id="UP000704712"/>
    </source>
</evidence>
<keyword evidence="4 9" id="KW-1133">Transmembrane helix</keyword>
<feature type="region of interest" description="Disordered" evidence="8">
    <location>
        <begin position="4380"/>
        <end position="4477"/>
    </location>
</feature>
<proteinExistence type="predicted"/>
<dbReference type="SUPFAM" id="SSF49599">
    <property type="entry name" value="TRAF domain-like"/>
    <property type="match status" value="1"/>
</dbReference>
<evidence type="ECO:0000256" key="8">
    <source>
        <dbReference type="SAM" id="MobiDB-lite"/>
    </source>
</evidence>
<dbReference type="Pfam" id="PF02010">
    <property type="entry name" value="REJ"/>
    <property type="match status" value="1"/>
</dbReference>
<feature type="transmembrane region" description="Helical" evidence="9">
    <location>
        <begin position="5436"/>
        <end position="5462"/>
    </location>
</feature>
<feature type="transmembrane region" description="Helical" evidence="9">
    <location>
        <begin position="4906"/>
        <end position="4929"/>
    </location>
</feature>
<evidence type="ECO:0000256" key="1">
    <source>
        <dbReference type="ARBA" id="ARBA00004370"/>
    </source>
</evidence>
<feature type="coiled-coil region" evidence="7">
    <location>
        <begin position="5234"/>
        <end position="5261"/>
    </location>
</feature>
<dbReference type="InterPro" id="IPR046338">
    <property type="entry name" value="GAIN_dom_sf"/>
</dbReference>
<evidence type="ECO:0000256" key="5">
    <source>
        <dbReference type="ARBA" id="ARBA00023136"/>
    </source>
</evidence>
<keyword evidence="5 9" id="KW-0472">Membrane</keyword>
<dbReference type="Gene3D" id="3.30.40.10">
    <property type="entry name" value="Zinc/RING finger domain, C3HC4 (zinc finger)"/>
    <property type="match status" value="1"/>
</dbReference>
<feature type="compositionally biased region" description="Basic residues" evidence="8">
    <location>
        <begin position="6231"/>
        <end position="6242"/>
    </location>
</feature>
<evidence type="ECO:0000256" key="3">
    <source>
        <dbReference type="ARBA" id="ARBA00022737"/>
    </source>
</evidence>
<feature type="compositionally biased region" description="Polar residues" evidence="8">
    <location>
        <begin position="6076"/>
        <end position="6086"/>
    </location>
</feature>
<evidence type="ECO:0000259" key="10">
    <source>
        <dbReference type="PROSITE" id="PS50221"/>
    </source>
</evidence>
<evidence type="ECO:0000256" key="9">
    <source>
        <dbReference type="SAM" id="Phobius"/>
    </source>
</evidence>
<dbReference type="GO" id="GO:0006816">
    <property type="term" value="P:calcium ion transport"/>
    <property type="evidence" value="ECO:0007669"/>
    <property type="project" value="TreeGrafter"/>
</dbReference>
<feature type="region of interest" description="Disordered" evidence="8">
    <location>
        <begin position="5545"/>
        <end position="5574"/>
    </location>
</feature>
<dbReference type="Proteomes" id="UP000704712">
    <property type="component" value="Unassembled WGS sequence"/>
</dbReference>
<evidence type="ECO:0000313" key="11">
    <source>
        <dbReference type="EMBL" id="KAF4147397.1"/>
    </source>
</evidence>
<dbReference type="InterPro" id="IPR000203">
    <property type="entry name" value="GPS"/>
</dbReference>
<dbReference type="InterPro" id="IPR013083">
    <property type="entry name" value="Znf_RING/FYVE/PHD"/>
</dbReference>
<comment type="subcellular location">
    <subcellularLocation>
        <location evidence="1">Membrane</location>
    </subcellularLocation>
</comment>
<feature type="compositionally biased region" description="Polar residues" evidence="8">
    <location>
        <begin position="6145"/>
        <end position="6154"/>
    </location>
</feature>
<feature type="region of interest" description="Disordered" evidence="8">
    <location>
        <begin position="6017"/>
        <end position="6086"/>
    </location>
</feature>
<feature type="compositionally biased region" description="Acidic residues" evidence="8">
    <location>
        <begin position="5178"/>
        <end position="5192"/>
    </location>
</feature>
<evidence type="ECO:0000256" key="2">
    <source>
        <dbReference type="ARBA" id="ARBA00022692"/>
    </source>
</evidence>
<feature type="region of interest" description="Disordered" evidence="8">
    <location>
        <begin position="1463"/>
        <end position="1486"/>
    </location>
</feature>
<protein>
    <submittedName>
        <fullName evidence="11">GPCR proteolysis site motif-containing protein</fullName>
    </submittedName>
</protein>
<comment type="caution">
    <text evidence="11">The sequence shown here is derived from an EMBL/GenBank/DDBJ whole genome shotgun (WGS) entry which is preliminary data.</text>
</comment>
<dbReference type="PANTHER" id="PTHR46730">
    <property type="entry name" value="POLYCYSTIN-1"/>
    <property type="match status" value="1"/>
</dbReference>
<feature type="compositionally biased region" description="Polar residues" evidence="8">
    <location>
        <begin position="4463"/>
        <end position="4477"/>
    </location>
</feature>